<dbReference type="InParanoid" id="A0A0C3I8G5"/>
<reference evidence="2" key="2">
    <citation type="submission" date="2015-01" db="EMBL/GenBank/DDBJ databases">
        <title>Evolutionary Origins and Diversification of the Mycorrhizal Mutualists.</title>
        <authorList>
            <consortium name="DOE Joint Genome Institute"/>
            <consortium name="Mycorrhizal Genomics Consortium"/>
            <person name="Kohler A."/>
            <person name="Kuo A."/>
            <person name="Nagy L.G."/>
            <person name="Floudas D."/>
            <person name="Copeland A."/>
            <person name="Barry K.W."/>
            <person name="Cichocki N."/>
            <person name="Veneault-Fourrey C."/>
            <person name="LaButti K."/>
            <person name="Lindquist E.A."/>
            <person name="Lipzen A."/>
            <person name="Lundell T."/>
            <person name="Morin E."/>
            <person name="Murat C."/>
            <person name="Riley R."/>
            <person name="Ohm R."/>
            <person name="Sun H."/>
            <person name="Tunlid A."/>
            <person name="Henrissat B."/>
            <person name="Grigoriev I.V."/>
            <person name="Hibbett D.S."/>
            <person name="Martin F."/>
        </authorList>
    </citation>
    <scope>NUCLEOTIDE SEQUENCE [LARGE SCALE GENOMIC DNA]</scope>
    <source>
        <strain evidence="2">Marx 270</strain>
    </source>
</reference>
<organism evidence="1 2">
    <name type="scientific">Pisolithus tinctorius Marx 270</name>
    <dbReference type="NCBI Taxonomy" id="870435"/>
    <lineage>
        <taxon>Eukaryota</taxon>
        <taxon>Fungi</taxon>
        <taxon>Dikarya</taxon>
        <taxon>Basidiomycota</taxon>
        <taxon>Agaricomycotina</taxon>
        <taxon>Agaricomycetes</taxon>
        <taxon>Agaricomycetidae</taxon>
        <taxon>Boletales</taxon>
        <taxon>Sclerodermatineae</taxon>
        <taxon>Pisolithaceae</taxon>
        <taxon>Pisolithus</taxon>
    </lineage>
</organism>
<sequence length="124" mass="13591">MGARGEGFLACLCCAEHGTPPFRLPQHLPTIPGCVSCSTRLFTSCWLIYDSLDPYYDLSRLPTIHFLDATSQEESAVPLRLRTIFAFPGNKPTLHGMRMASTGASDLSQIRVLLKASGAWNSMT</sequence>
<keyword evidence="2" id="KW-1185">Reference proteome</keyword>
<accession>A0A0C3I8G5</accession>
<name>A0A0C3I8G5_PISTI</name>
<gene>
    <name evidence="1" type="ORF">M404DRAFT_514468</name>
</gene>
<evidence type="ECO:0000313" key="1">
    <source>
        <dbReference type="EMBL" id="KIN93392.1"/>
    </source>
</evidence>
<dbReference type="EMBL" id="KN832174">
    <property type="protein sequence ID" value="KIN93392.1"/>
    <property type="molecule type" value="Genomic_DNA"/>
</dbReference>
<dbReference type="Proteomes" id="UP000054217">
    <property type="component" value="Unassembled WGS sequence"/>
</dbReference>
<dbReference type="AlphaFoldDB" id="A0A0C3I8G5"/>
<proteinExistence type="predicted"/>
<evidence type="ECO:0000313" key="2">
    <source>
        <dbReference type="Proteomes" id="UP000054217"/>
    </source>
</evidence>
<protein>
    <submittedName>
        <fullName evidence="1">Uncharacterized protein</fullName>
    </submittedName>
</protein>
<dbReference type="OrthoDB" id="272245at2759"/>
<reference evidence="1 2" key="1">
    <citation type="submission" date="2014-04" db="EMBL/GenBank/DDBJ databases">
        <authorList>
            <consortium name="DOE Joint Genome Institute"/>
            <person name="Kuo A."/>
            <person name="Kohler A."/>
            <person name="Costa M.D."/>
            <person name="Nagy L.G."/>
            <person name="Floudas D."/>
            <person name="Copeland A."/>
            <person name="Barry K.W."/>
            <person name="Cichocki N."/>
            <person name="Veneault-Fourrey C."/>
            <person name="LaButti K."/>
            <person name="Lindquist E.A."/>
            <person name="Lipzen A."/>
            <person name="Lundell T."/>
            <person name="Morin E."/>
            <person name="Murat C."/>
            <person name="Sun H."/>
            <person name="Tunlid A."/>
            <person name="Henrissat B."/>
            <person name="Grigoriev I.V."/>
            <person name="Hibbett D.S."/>
            <person name="Martin F."/>
            <person name="Nordberg H.P."/>
            <person name="Cantor M.N."/>
            <person name="Hua S.X."/>
        </authorList>
    </citation>
    <scope>NUCLEOTIDE SEQUENCE [LARGE SCALE GENOMIC DNA]</scope>
    <source>
        <strain evidence="1 2">Marx 270</strain>
    </source>
</reference>
<dbReference type="HOGENOM" id="CLU_2004845_0_0_1"/>